<evidence type="ECO:0000313" key="2">
    <source>
        <dbReference type="Proteomes" id="UP000036681"/>
    </source>
</evidence>
<accession>A0A0M3IQX3</accession>
<dbReference type="Proteomes" id="UP000036681">
    <property type="component" value="Unplaced"/>
</dbReference>
<dbReference type="AlphaFoldDB" id="A0A0M3IQX3"/>
<protein>
    <submittedName>
        <fullName evidence="3">Pecanex-like protein</fullName>
    </submittedName>
</protein>
<dbReference type="WBParaSite" id="ALUE_0002115101-mRNA-1">
    <property type="protein sequence ID" value="ALUE_0002115101-mRNA-1"/>
    <property type="gene ID" value="ALUE_0002115101"/>
</dbReference>
<feature type="compositionally biased region" description="Low complexity" evidence="1">
    <location>
        <begin position="70"/>
        <end position="94"/>
    </location>
</feature>
<evidence type="ECO:0000313" key="3">
    <source>
        <dbReference type="WBParaSite" id="ALUE_0002115101-mRNA-1"/>
    </source>
</evidence>
<sequence length="154" mass="16935">MFAVADMLERFHFSNGQLSCLNGMAPNHNDSGVAQSSGSRRNTRASRRIRKRAGVSGNSTGNSPSKRVRAQNANNSNTTRRQNTSVNRRNNRVILSDSSSSDEEILDLSQLVALEVSEESAGCIRSYLVAHYTTVVNAYAVGVKNISLVWENFR</sequence>
<feature type="region of interest" description="Disordered" evidence="1">
    <location>
        <begin position="29"/>
        <end position="94"/>
    </location>
</feature>
<proteinExistence type="predicted"/>
<name>A0A0M3IQX3_ASCLU</name>
<keyword evidence="2" id="KW-1185">Reference proteome</keyword>
<evidence type="ECO:0000256" key="1">
    <source>
        <dbReference type="SAM" id="MobiDB-lite"/>
    </source>
</evidence>
<reference evidence="3" key="1">
    <citation type="submission" date="2017-02" db="UniProtKB">
        <authorList>
            <consortium name="WormBaseParasite"/>
        </authorList>
    </citation>
    <scope>IDENTIFICATION</scope>
</reference>
<organism evidence="2 3">
    <name type="scientific">Ascaris lumbricoides</name>
    <name type="common">Giant roundworm</name>
    <dbReference type="NCBI Taxonomy" id="6252"/>
    <lineage>
        <taxon>Eukaryota</taxon>
        <taxon>Metazoa</taxon>
        <taxon>Ecdysozoa</taxon>
        <taxon>Nematoda</taxon>
        <taxon>Chromadorea</taxon>
        <taxon>Rhabditida</taxon>
        <taxon>Spirurina</taxon>
        <taxon>Ascaridomorpha</taxon>
        <taxon>Ascaridoidea</taxon>
        <taxon>Ascarididae</taxon>
        <taxon>Ascaris</taxon>
    </lineage>
</organism>
<feature type="compositionally biased region" description="Basic residues" evidence="1">
    <location>
        <begin position="41"/>
        <end position="53"/>
    </location>
</feature>
<feature type="compositionally biased region" description="Polar residues" evidence="1">
    <location>
        <begin position="56"/>
        <end position="65"/>
    </location>
</feature>